<dbReference type="EMBL" id="PGUV01000007">
    <property type="protein sequence ID" value="PLS07693.1"/>
    <property type="molecule type" value="Genomic_DNA"/>
</dbReference>
<organism evidence="2 3">
    <name type="scientific">Bacillus halotolerans</name>
    <dbReference type="NCBI Taxonomy" id="260554"/>
    <lineage>
        <taxon>Bacteria</taxon>
        <taxon>Bacillati</taxon>
        <taxon>Bacillota</taxon>
        <taxon>Bacilli</taxon>
        <taxon>Bacillales</taxon>
        <taxon>Bacillaceae</taxon>
        <taxon>Bacillus</taxon>
    </lineage>
</organism>
<feature type="transmembrane region" description="Helical" evidence="1">
    <location>
        <begin position="6"/>
        <end position="24"/>
    </location>
</feature>
<dbReference type="Proteomes" id="UP000234803">
    <property type="component" value="Unassembled WGS sequence"/>
</dbReference>
<gene>
    <name evidence="2" type="ORF">CUU63_10435</name>
</gene>
<sequence length="72" mass="7977">MNLYLIPALVISLCLNVVLYIQLAKNKTAESNKIGWKERIGLNNPLTALIWAFLCISIVLSLFGLLVGLFNS</sequence>
<proteinExistence type="predicted"/>
<protein>
    <submittedName>
        <fullName evidence="2">Uncharacterized protein</fullName>
    </submittedName>
</protein>
<accession>A0A9Q6F255</accession>
<keyword evidence="1" id="KW-0812">Transmembrane</keyword>
<evidence type="ECO:0000256" key="1">
    <source>
        <dbReference type="SAM" id="Phobius"/>
    </source>
</evidence>
<evidence type="ECO:0000313" key="3">
    <source>
        <dbReference type="Proteomes" id="UP000234803"/>
    </source>
</evidence>
<comment type="caution">
    <text evidence="2">The sequence shown here is derived from an EMBL/GenBank/DDBJ whole genome shotgun (WGS) entry which is preliminary data.</text>
</comment>
<reference evidence="2 3" key="1">
    <citation type="submission" date="2017-12" db="EMBL/GenBank/DDBJ databases">
        <title>Comparative Functional Genomics of Dry Heat Resistant strains isolated from the Viking Spacecraft.</title>
        <authorList>
            <person name="Seuylemezian A."/>
            <person name="Cooper K."/>
            <person name="Vaishampayan P."/>
        </authorList>
    </citation>
    <scope>NUCLEOTIDE SEQUENCE [LARGE SCALE GENOMIC DNA]</scope>
    <source>
        <strain evidence="2 3">V48-19</strain>
    </source>
</reference>
<dbReference type="AlphaFoldDB" id="A0A9Q6F255"/>
<feature type="transmembrane region" description="Helical" evidence="1">
    <location>
        <begin position="45"/>
        <end position="70"/>
    </location>
</feature>
<keyword evidence="1" id="KW-1133">Transmembrane helix</keyword>
<evidence type="ECO:0000313" key="2">
    <source>
        <dbReference type="EMBL" id="PLS07693.1"/>
    </source>
</evidence>
<name>A0A9Q6F255_9BACI</name>
<keyword evidence="1" id="KW-0472">Membrane</keyword>